<protein>
    <recommendedName>
        <fullName evidence="6">NAC domain-containing protein</fullName>
    </recommendedName>
</protein>
<evidence type="ECO:0000313" key="7">
    <source>
        <dbReference type="EMBL" id="KAF8731005.1"/>
    </source>
</evidence>
<dbReference type="GO" id="GO:0003677">
    <property type="term" value="F:DNA binding"/>
    <property type="evidence" value="ECO:0007669"/>
    <property type="project" value="UniProtKB-KW"/>
</dbReference>
<dbReference type="Gene3D" id="2.170.150.80">
    <property type="entry name" value="NAC domain"/>
    <property type="match status" value="1"/>
</dbReference>
<dbReference type="GO" id="GO:0006355">
    <property type="term" value="P:regulation of DNA-templated transcription"/>
    <property type="evidence" value="ECO:0007669"/>
    <property type="project" value="InterPro"/>
</dbReference>
<dbReference type="PANTHER" id="PTHR31719:SF88">
    <property type="entry name" value="OS07G0272700 PROTEIN"/>
    <property type="match status" value="1"/>
</dbReference>
<keyword evidence="2" id="KW-0238">DNA-binding</keyword>
<evidence type="ECO:0000313" key="8">
    <source>
        <dbReference type="Proteomes" id="UP000636709"/>
    </source>
</evidence>
<dbReference type="Pfam" id="PF02365">
    <property type="entry name" value="NAM"/>
    <property type="match status" value="1"/>
</dbReference>
<comment type="caution">
    <text evidence="7">The sequence shown here is derived from an EMBL/GenBank/DDBJ whole genome shotgun (WGS) entry which is preliminary data.</text>
</comment>
<dbReference type="InterPro" id="IPR036093">
    <property type="entry name" value="NAC_dom_sf"/>
</dbReference>
<evidence type="ECO:0000256" key="1">
    <source>
        <dbReference type="ARBA" id="ARBA00023015"/>
    </source>
</evidence>
<feature type="region of interest" description="Disordered" evidence="5">
    <location>
        <begin position="76"/>
        <end position="105"/>
    </location>
</feature>
<gene>
    <name evidence="7" type="ORF">HU200_016885</name>
</gene>
<evidence type="ECO:0000256" key="5">
    <source>
        <dbReference type="SAM" id="MobiDB-lite"/>
    </source>
</evidence>
<dbReference type="PROSITE" id="PS51005">
    <property type="entry name" value="NAC"/>
    <property type="match status" value="1"/>
</dbReference>
<dbReference type="SUPFAM" id="SSF101941">
    <property type="entry name" value="NAC domain"/>
    <property type="match status" value="1"/>
</dbReference>
<feature type="domain" description="NAC" evidence="6">
    <location>
        <begin position="10"/>
        <end position="170"/>
    </location>
</feature>
<keyword evidence="4" id="KW-0539">Nucleus</keyword>
<sequence>MEASRFGFNLPSAYKFDPTDAEIVAHYLLPRAAGVTNFPYAHVLIDDDTCSCPPWELLRRHGHGGSDHAFFVGPPGDPSVNGGRTSRGVHPGDDGGPGGLWRGQKGEEADLVVSGGRRGRGGEMRIRYKRYNLTYYSHGETKTSGWVMHEYHILEPKMIPGAVLSRVKITERAKKKAIKNKRKAAAAAAAGKKKVVVPGPDQAGPSNYLAVVGDDIGDRDDAAFVATSDGSEGTSGGGAQSDGVFEGGDGIVGYVVGETTTGGYYTDFLNAGQYYFNPDQPGPCSSSYLVDDHSTGNGIALKDGDAGTSGGGTGEVTGINGYTDFYNYDDYFKEELGSYFNQSEGSGGDFFTGEARQQ</sequence>
<dbReference type="Proteomes" id="UP000636709">
    <property type="component" value="Unassembled WGS sequence"/>
</dbReference>
<dbReference type="EMBL" id="JACEFO010001613">
    <property type="protein sequence ID" value="KAF8731005.1"/>
    <property type="molecule type" value="Genomic_DNA"/>
</dbReference>
<keyword evidence="1" id="KW-0805">Transcription regulation</keyword>
<accession>A0A835KJQ0</accession>
<keyword evidence="8" id="KW-1185">Reference proteome</keyword>
<dbReference type="InterPro" id="IPR003441">
    <property type="entry name" value="NAC-dom"/>
</dbReference>
<dbReference type="AlphaFoldDB" id="A0A835KJQ0"/>
<name>A0A835KJQ0_9POAL</name>
<evidence type="ECO:0000256" key="2">
    <source>
        <dbReference type="ARBA" id="ARBA00023125"/>
    </source>
</evidence>
<evidence type="ECO:0000256" key="4">
    <source>
        <dbReference type="ARBA" id="ARBA00023242"/>
    </source>
</evidence>
<dbReference type="Gramene" id="Dexi8B01G0004310.1">
    <property type="protein sequence ID" value="Dexi8B01G0004310.1:cds"/>
    <property type="gene ID" value="Dexi8B01G0004310"/>
</dbReference>
<evidence type="ECO:0000256" key="3">
    <source>
        <dbReference type="ARBA" id="ARBA00023163"/>
    </source>
</evidence>
<organism evidence="7 8">
    <name type="scientific">Digitaria exilis</name>
    <dbReference type="NCBI Taxonomy" id="1010633"/>
    <lineage>
        <taxon>Eukaryota</taxon>
        <taxon>Viridiplantae</taxon>
        <taxon>Streptophyta</taxon>
        <taxon>Embryophyta</taxon>
        <taxon>Tracheophyta</taxon>
        <taxon>Spermatophyta</taxon>
        <taxon>Magnoliopsida</taxon>
        <taxon>Liliopsida</taxon>
        <taxon>Poales</taxon>
        <taxon>Poaceae</taxon>
        <taxon>PACMAD clade</taxon>
        <taxon>Panicoideae</taxon>
        <taxon>Panicodae</taxon>
        <taxon>Paniceae</taxon>
        <taxon>Anthephorinae</taxon>
        <taxon>Digitaria</taxon>
    </lineage>
</organism>
<reference evidence="7" key="1">
    <citation type="submission" date="2020-07" db="EMBL/GenBank/DDBJ databases">
        <title>Genome sequence and genetic diversity analysis of an under-domesticated orphan crop, white fonio (Digitaria exilis).</title>
        <authorList>
            <person name="Bennetzen J.L."/>
            <person name="Chen S."/>
            <person name="Ma X."/>
            <person name="Wang X."/>
            <person name="Yssel A.E.J."/>
            <person name="Chaluvadi S.R."/>
            <person name="Johnson M."/>
            <person name="Gangashetty P."/>
            <person name="Hamidou F."/>
            <person name="Sanogo M.D."/>
            <person name="Zwaenepoel A."/>
            <person name="Wallace J."/>
            <person name="Van De Peer Y."/>
            <person name="Van Deynze A."/>
        </authorList>
    </citation>
    <scope>NUCLEOTIDE SEQUENCE</scope>
    <source>
        <tissue evidence="7">Leaves</tissue>
    </source>
</reference>
<dbReference type="OrthoDB" id="694530at2759"/>
<dbReference type="PANTHER" id="PTHR31719">
    <property type="entry name" value="NAC TRANSCRIPTION FACTOR 56"/>
    <property type="match status" value="1"/>
</dbReference>
<evidence type="ECO:0000259" key="6">
    <source>
        <dbReference type="PROSITE" id="PS51005"/>
    </source>
</evidence>
<keyword evidence="3" id="KW-0804">Transcription</keyword>
<proteinExistence type="predicted"/>